<protein>
    <submittedName>
        <fullName evidence="2">Uncharacterized protein</fullName>
    </submittedName>
</protein>
<sequence length="138" mass="15021">MPRPKKNVALRRKCAKIATKASSVAAKRKRQAASGSGDAPPPPPPPPVASCSREPTSAQKRKSLVTEQKEQPQASEMKTRSIFSEETVKEIVESMLCPSCSQNNATATFTHHQIDTYIQVECSCGHVIADTKKACIMR</sequence>
<dbReference type="AlphaFoldDB" id="A0AAW0TCW3"/>
<reference evidence="2 3" key="1">
    <citation type="submission" date="2023-03" db="EMBL/GenBank/DDBJ databases">
        <title>High-quality genome of Scylla paramamosain provides insights in environmental adaptation.</title>
        <authorList>
            <person name="Zhang L."/>
        </authorList>
    </citation>
    <scope>NUCLEOTIDE SEQUENCE [LARGE SCALE GENOMIC DNA]</scope>
    <source>
        <strain evidence="2">LZ_2023a</strain>
        <tissue evidence="2">Muscle</tissue>
    </source>
</reference>
<dbReference type="Proteomes" id="UP001487740">
    <property type="component" value="Unassembled WGS sequence"/>
</dbReference>
<evidence type="ECO:0000313" key="2">
    <source>
        <dbReference type="EMBL" id="KAK8385364.1"/>
    </source>
</evidence>
<organism evidence="2 3">
    <name type="scientific">Scylla paramamosain</name>
    <name type="common">Mud crab</name>
    <dbReference type="NCBI Taxonomy" id="85552"/>
    <lineage>
        <taxon>Eukaryota</taxon>
        <taxon>Metazoa</taxon>
        <taxon>Ecdysozoa</taxon>
        <taxon>Arthropoda</taxon>
        <taxon>Crustacea</taxon>
        <taxon>Multicrustacea</taxon>
        <taxon>Malacostraca</taxon>
        <taxon>Eumalacostraca</taxon>
        <taxon>Eucarida</taxon>
        <taxon>Decapoda</taxon>
        <taxon>Pleocyemata</taxon>
        <taxon>Brachyura</taxon>
        <taxon>Eubrachyura</taxon>
        <taxon>Portunoidea</taxon>
        <taxon>Portunidae</taxon>
        <taxon>Portuninae</taxon>
        <taxon>Scylla</taxon>
    </lineage>
</organism>
<accession>A0AAW0TCW3</accession>
<gene>
    <name evidence="2" type="ORF">O3P69_012297</name>
</gene>
<feature type="compositionally biased region" description="Pro residues" evidence="1">
    <location>
        <begin position="39"/>
        <end position="48"/>
    </location>
</feature>
<feature type="region of interest" description="Disordered" evidence="1">
    <location>
        <begin position="19"/>
        <end position="82"/>
    </location>
</feature>
<evidence type="ECO:0000313" key="3">
    <source>
        <dbReference type="Proteomes" id="UP001487740"/>
    </source>
</evidence>
<keyword evidence="3" id="KW-1185">Reference proteome</keyword>
<comment type="caution">
    <text evidence="2">The sequence shown here is derived from an EMBL/GenBank/DDBJ whole genome shotgun (WGS) entry which is preliminary data.</text>
</comment>
<proteinExistence type="predicted"/>
<name>A0AAW0TCW3_SCYPA</name>
<evidence type="ECO:0000256" key="1">
    <source>
        <dbReference type="SAM" id="MobiDB-lite"/>
    </source>
</evidence>
<feature type="compositionally biased region" description="Polar residues" evidence="1">
    <location>
        <begin position="71"/>
        <end position="82"/>
    </location>
</feature>
<dbReference type="EMBL" id="JARAKH010000033">
    <property type="protein sequence ID" value="KAK8385364.1"/>
    <property type="molecule type" value="Genomic_DNA"/>
</dbReference>